<name>A0A7W8DL79_9BACT</name>
<dbReference type="AlphaFoldDB" id="A0A7W8DL79"/>
<dbReference type="InterPro" id="IPR006311">
    <property type="entry name" value="TAT_signal"/>
</dbReference>
<protein>
    <recommendedName>
        <fullName evidence="1">N,N-dimethylformamidase beta subunit-like C-terminal domain-containing protein</fullName>
    </recommendedName>
</protein>
<keyword evidence="3" id="KW-1185">Reference proteome</keyword>
<dbReference type="EMBL" id="JACHIG010000007">
    <property type="protein sequence ID" value="MBB5033740.1"/>
    <property type="molecule type" value="Genomic_DNA"/>
</dbReference>
<dbReference type="PROSITE" id="PS51318">
    <property type="entry name" value="TAT"/>
    <property type="match status" value="1"/>
</dbReference>
<accession>A0A7W8DL79</accession>
<comment type="caution">
    <text evidence="2">The sequence shown here is derived from an EMBL/GenBank/DDBJ whole genome shotgun (WGS) entry which is preliminary data.</text>
</comment>
<dbReference type="InterPro" id="IPR019546">
    <property type="entry name" value="TAT_signal_bac_arc"/>
</dbReference>
<evidence type="ECO:0000313" key="3">
    <source>
        <dbReference type="Proteomes" id="UP000590740"/>
    </source>
</evidence>
<dbReference type="Proteomes" id="UP000590740">
    <property type="component" value="Unassembled WGS sequence"/>
</dbReference>
<sequence length="519" mass="58017">MSTDKDPDFTSSRRAFLKTSATTALGGGLLAGAPEPAHAAAQSARSNVIAQENAREGTLDWQLSRVRLDKSDGFRSPFIEGYCSRQSVKAGETIDIMVSTAPESKFTLEIFRTGYYGGKGARLMKVLGPFDGKAQPMPKPGEKDLHECRWEPTTTLAIPEDWVSGVYLGRLTTLPEQSDKPYWQTYVIFIVRDERPANILFQCSDNTWQAYNRWPTHYSVYTHPKGNQGPWADVSFDRPYGRQSQYTGIVNDPLSVGSGEFTSFEQPLSYWLEQHGYDVSYCSNSEMLTPDRGLKCRTFISVGHDEYWDIRQFHSVEKMRDEGVNLMFLSGNAVCWVTPMRAGFDGRENRIMFRGGPYGGGQDYVKDRQEKNGPFPEHGPDEGLLIGARNGRPINGGGDWIVTNPGHWIFEGTGMKKGDRIPGLVGWEYHNLAATEIPGLEIIAEGPVWVGGETPSHYTATVYPGPKGNFIFNAATIFWCQGLSHPPGHTLPWSHWSRPFGPDERVQQITRNFLNKVLA</sequence>
<feature type="domain" description="N,N-dimethylformamidase beta subunit-like C-terminal" evidence="1">
    <location>
        <begin position="107"/>
        <end position="484"/>
    </location>
</feature>
<organism evidence="2 3">
    <name type="scientific">Prosthecobacter vanneervenii</name>
    <dbReference type="NCBI Taxonomy" id="48466"/>
    <lineage>
        <taxon>Bacteria</taxon>
        <taxon>Pseudomonadati</taxon>
        <taxon>Verrucomicrobiota</taxon>
        <taxon>Verrucomicrobiia</taxon>
        <taxon>Verrucomicrobiales</taxon>
        <taxon>Verrucomicrobiaceae</taxon>
        <taxon>Prosthecobacter</taxon>
    </lineage>
</organism>
<dbReference type="RefSeq" id="WP_184340853.1">
    <property type="nucleotide sequence ID" value="NZ_JACHIG010000007.1"/>
</dbReference>
<dbReference type="Pfam" id="PF20254">
    <property type="entry name" value="DMFA2_C"/>
    <property type="match status" value="1"/>
</dbReference>
<dbReference type="InterPro" id="IPR046540">
    <property type="entry name" value="DMFA2_C"/>
</dbReference>
<evidence type="ECO:0000259" key="1">
    <source>
        <dbReference type="Pfam" id="PF20254"/>
    </source>
</evidence>
<evidence type="ECO:0000313" key="2">
    <source>
        <dbReference type="EMBL" id="MBB5033740.1"/>
    </source>
</evidence>
<gene>
    <name evidence="2" type="ORF">HNQ65_003330</name>
</gene>
<reference evidence="2 3" key="1">
    <citation type="submission" date="2020-08" db="EMBL/GenBank/DDBJ databases">
        <title>Genomic Encyclopedia of Type Strains, Phase IV (KMG-IV): sequencing the most valuable type-strain genomes for metagenomic binning, comparative biology and taxonomic classification.</title>
        <authorList>
            <person name="Goeker M."/>
        </authorList>
    </citation>
    <scope>NUCLEOTIDE SEQUENCE [LARGE SCALE GENOMIC DNA]</scope>
    <source>
        <strain evidence="2 3">DSM 12252</strain>
    </source>
</reference>
<dbReference type="NCBIfam" id="TIGR01409">
    <property type="entry name" value="TAT_signal_seq"/>
    <property type="match status" value="1"/>
</dbReference>
<proteinExistence type="predicted"/>